<feature type="transmembrane region" description="Helical" evidence="7">
    <location>
        <begin position="54"/>
        <end position="73"/>
    </location>
</feature>
<feature type="domain" description="Major facilitator superfamily (MFS) profile" evidence="8">
    <location>
        <begin position="19"/>
        <end position="511"/>
    </location>
</feature>
<feature type="transmembrane region" description="Helical" evidence="7">
    <location>
        <begin position="85"/>
        <end position="111"/>
    </location>
</feature>
<dbReference type="NCBIfam" id="TIGR00711">
    <property type="entry name" value="efflux_EmrB"/>
    <property type="match status" value="1"/>
</dbReference>
<accession>A0ABX6FPC5</accession>
<keyword evidence="5 7" id="KW-1133">Transmembrane helix</keyword>
<keyword evidence="6 7" id="KW-0472">Membrane</keyword>
<keyword evidence="4 7" id="KW-0812">Transmembrane</keyword>
<feature type="transmembrane region" description="Helical" evidence="7">
    <location>
        <begin position="339"/>
        <end position="356"/>
    </location>
</feature>
<dbReference type="Pfam" id="PF07690">
    <property type="entry name" value="MFS_1"/>
    <property type="match status" value="1"/>
</dbReference>
<evidence type="ECO:0000259" key="8">
    <source>
        <dbReference type="PROSITE" id="PS50850"/>
    </source>
</evidence>
<comment type="subcellular location">
    <subcellularLocation>
        <location evidence="1">Cell membrane</location>
        <topology evidence="1">Multi-pass membrane protein</topology>
    </subcellularLocation>
</comment>
<feature type="transmembrane region" description="Helical" evidence="7">
    <location>
        <begin position="362"/>
        <end position="386"/>
    </location>
</feature>
<feature type="transmembrane region" description="Helical" evidence="7">
    <location>
        <begin position="117"/>
        <end position="135"/>
    </location>
</feature>
<dbReference type="SUPFAM" id="SSF103473">
    <property type="entry name" value="MFS general substrate transporter"/>
    <property type="match status" value="1"/>
</dbReference>
<feature type="transmembrane region" description="Helical" evidence="7">
    <location>
        <begin position="231"/>
        <end position="254"/>
    </location>
</feature>
<dbReference type="Proteomes" id="UP000437862">
    <property type="component" value="Chromosome"/>
</dbReference>
<dbReference type="PROSITE" id="PS50850">
    <property type="entry name" value="MFS"/>
    <property type="match status" value="1"/>
</dbReference>
<name>A0ABX6FPC5_9BURK</name>
<protein>
    <submittedName>
        <fullName evidence="9">DHA2 family efflux MFS transporter permease subunit</fullName>
    </submittedName>
</protein>
<keyword evidence="2" id="KW-0813">Transport</keyword>
<evidence type="ECO:0000313" key="10">
    <source>
        <dbReference type="Proteomes" id="UP000437862"/>
    </source>
</evidence>
<evidence type="ECO:0000256" key="6">
    <source>
        <dbReference type="ARBA" id="ARBA00023136"/>
    </source>
</evidence>
<dbReference type="InterPro" id="IPR004638">
    <property type="entry name" value="EmrB-like"/>
</dbReference>
<dbReference type="PRINTS" id="PR01036">
    <property type="entry name" value="TCRTETB"/>
</dbReference>
<evidence type="ECO:0000256" key="3">
    <source>
        <dbReference type="ARBA" id="ARBA00022475"/>
    </source>
</evidence>
<proteinExistence type="predicted"/>
<keyword evidence="3" id="KW-1003">Cell membrane</keyword>
<evidence type="ECO:0000256" key="7">
    <source>
        <dbReference type="SAM" id="Phobius"/>
    </source>
</evidence>
<reference evidence="9 10" key="1">
    <citation type="submission" date="2019-12" db="EMBL/GenBank/DDBJ databases">
        <title>Draft Genome Sequences of Six Type Strains of the Genus Massilia.</title>
        <authorList>
            <person name="Miess H."/>
            <person name="Frediansyah A."/>
            <person name="Goeker M."/>
            <person name="Gross H."/>
        </authorList>
    </citation>
    <scope>NUCLEOTIDE SEQUENCE [LARGE SCALE GENOMIC DNA]</scope>
    <source>
        <strain evidence="9 10">DSM 26639</strain>
    </source>
</reference>
<evidence type="ECO:0000256" key="5">
    <source>
        <dbReference type="ARBA" id="ARBA00022989"/>
    </source>
</evidence>
<evidence type="ECO:0000313" key="9">
    <source>
        <dbReference type="EMBL" id="QGZ38506.1"/>
    </source>
</evidence>
<feature type="transmembrane region" description="Helical" evidence="7">
    <location>
        <begin position="275"/>
        <end position="294"/>
    </location>
</feature>
<evidence type="ECO:0000256" key="2">
    <source>
        <dbReference type="ARBA" id="ARBA00022448"/>
    </source>
</evidence>
<evidence type="ECO:0000256" key="4">
    <source>
        <dbReference type="ARBA" id="ARBA00022692"/>
    </source>
</evidence>
<dbReference type="EMBL" id="CP046904">
    <property type="protein sequence ID" value="QGZ38506.1"/>
    <property type="molecule type" value="Genomic_DNA"/>
</dbReference>
<evidence type="ECO:0000256" key="1">
    <source>
        <dbReference type="ARBA" id="ARBA00004651"/>
    </source>
</evidence>
<dbReference type="CDD" id="cd17321">
    <property type="entry name" value="MFS_MMR_MDR_like"/>
    <property type="match status" value="1"/>
</dbReference>
<dbReference type="PANTHER" id="PTHR42718">
    <property type="entry name" value="MAJOR FACILITATOR SUPERFAMILY MULTIDRUG TRANSPORTER MFSC"/>
    <property type="match status" value="1"/>
</dbReference>
<feature type="transmembrane region" description="Helical" evidence="7">
    <location>
        <begin position="306"/>
        <end position="327"/>
    </location>
</feature>
<feature type="transmembrane region" description="Helical" evidence="7">
    <location>
        <begin position="407"/>
        <end position="428"/>
    </location>
</feature>
<gene>
    <name evidence="9" type="ORF">GO485_05180</name>
</gene>
<feature type="transmembrane region" description="Helical" evidence="7">
    <location>
        <begin position="172"/>
        <end position="193"/>
    </location>
</feature>
<sequence>MQRLGGIPMHTAPHARRWLLAATILGSGMAFIDGTVVNVALPALQRAFGADVRAAQWVVESYALLLAALLLVGGAAGDRYGRRRVFLAGVALFGVASAACGASATIGQLIAARAVQGVGAALLVPGSLAIISAAYDGDERGKAIGTWSGWTAITAALGPVIGGYLVENLSWRYAFLINVPLALLVAWMTVRHVPESHDDAAPARLDWPGALLASAGLGLLVYGLIEAPQRGWADAAIAGALAGGTLLLAVFVVVEWRGAAPMLPLALFRSLDFTGANLLTLFLYGALGGGLFFLPLNLIQVQGWSATAAGAALVPFTVLMFTFSRYVGTLADRHGPRPLLVAGPAVAAAGFALLAWPGIGGAYWNTFLPGVLVLGSGMTLAVAPLTTTVMNAVPGHQSGIASGVNNAVSRAAALLAIAVLGIVMSRGFDAELARRLHAAPLPDEVRREVYAQKARLGAIVPPAGLDGAGRRHVEAAVHEAFVAGFRHVMWVSAGLALLSAGCAGLLIGRSRTQH</sequence>
<organism evidence="9 10">
    <name type="scientific">Pseudoduganella flava</name>
    <dbReference type="NCBI Taxonomy" id="871742"/>
    <lineage>
        <taxon>Bacteria</taxon>
        <taxon>Pseudomonadati</taxon>
        <taxon>Pseudomonadota</taxon>
        <taxon>Betaproteobacteria</taxon>
        <taxon>Burkholderiales</taxon>
        <taxon>Oxalobacteraceae</taxon>
        <taxon>Telluria group</taxon>
        <taxon>Pseudoduganella</taxon>
    </lineage>
</organism>
<dbReference type="PANTHER" id="PTHR42718:SF42">
    <property type="entry name" value="EXPORT PROTEIN"/>
    <property type="match status" value="1"/>
</dbReference>
<dbReference type="Gene3D" id="1.20.1720.10">
    <property type="entry name" value="Multidrug resistance protein D"/>
    <property type="match status" value="1"/>
</dbReference>
<dbReference type="InterPro" id="IPR011701">
    <property type="entry name" value="MFS"/>
</dbReference>
<dbReference type="InterPro" id="IPR020846">
    <property type="entry name" value="MFS_dom"/>
</dbReference>
<feature type="transmembrane region" description="Helical" evidence="7">
    <location>
        <begin position="488"/>
        <end position="508"/>
    </location>
</feature>
<feature type="transmembrane region" description="Helical" evidence="7">
    <location>
        <begin position="147"/>
        <end position="166"/>
    </location>
</feature>
<keyword evidence="10" id="KW-1185">Reference proteome</keyword>
<dbReference type="Gene3D" id="1.20.1250.20">
    <property type="entry name" value="MFS general substrate transporter like domains"/>
    <property type="match status" value="1"/>
</dbReference>
<dbReference type="InterPro" id="IPR036259">
    <property type="entry name" value="MFS_trans_sf"/>
</dbReference>
<feature type="transmembrane region" description="Helical" evidence="7">
    <location>
        <begin position="205"/>
        <end position="225"/>
    </location>
</feature>